<dbReference type="Pfam" id="PF01590">
    <property type="entry name" value="GAF"/>
    <property type="match status" value="1"/>
</dbReference>
<keyword evidence="4" id="KW-1133">Transmembrane helix</keyword>
<evidence type="ECO:0000259" key="5">
    <source>
        <dbReference type="PROSITE" id="PS50109"/>
    </source>
</evidence>
<dbReference type="SMART" id="SM00387">
    <property type="entry name" value="HATPase_c"/>
    <property type="match status" value="1"/>
</dbReference>
<dbReference type="PRINTS" id="PR00344">
    <property type="entry name" value="BCTRLSENSOR"/>
</dbReference>
<accession>A0A933SE66</accession>
<name>A0A933SE66_UNCEI</name>
<dbReference type="AlphaFoldDB" id="A0A933SE66"/>
<protein>
    <recommendedName>
        <fullName evidence="2">histidine kinase</fullName>
        <ecNumber evidence="2">2.7.13.3</ecNumber>
    </recommendedName>
</protein>
<proteinExistence type="predicted"/>
<dbReference type="InterPro" id="IPR005467">
    <property type="entry name" value="His_kinase_dom"/>
</dbReference>
<dbReference type="SUPFAM" id="SSF55781">
    <property type="entry name" value="GAF domain-like"/>
    <property type="match status" value="1"/>
</dbReference>
<evidence type="ECO:0000256" key="3">
    <source>
        <dbReference type="ARBA" id="ARBA00022553"/>
    </source>
</evidence>
<comment type="caution">
    <text evidence="6">The sequence shown here is derived from an EMBL/GenBank/DDBJ whole genome shotgun (WGS) entry which is preliminary data.</text>
</comment>
<dbReference type="EC" id="2.7.13.3" evidence="2"/>
<dbReference type="Proteomes" id="UP000696931">
    <property type="component" value="Unassembled WGS sequence"/>
</dbReference>
<gene>
    <name evidence="6" type="primary">prsK</name>
    <name evidence="6" type="ORF">HZA61_15585</name>
</gene>
<keyword evidence="3" id="KW-0597">Phosphoprotein</keyword>
<dbReference type="GO" id="GO:0000155">
    <property type="term" value="F:phosphorelay sensor kinase activity"/>
    <property type="evidence" value="ECO:0007669"/>
    <property type="project" value="TreeGrafter"/>
</dbReference>
<dbReference type="PROSITE" id="PS50109">
    <property type="entry name" value="HIS_KIN"/>
    <property type="match status" value="1"/>
</dbReference>
<dbReference type="InterPro" id="IPR036890">
    <property type="entry name" value="HATPase_C_sf"/>
</dbReference>
<feature type="transmembrane region" description="Helical" evidence="4">
    <location>
        <begin position="110"/>
        <end position="134"/>
    </location>
</feature>
<feature type="transmembrane region" description="Helical" evidence="4">
    <location>
        <begin position="15"/>
        <end position="36"/>
    </location>
</feature>
<dbReference type="InterPro" id="IPR014265">
    <property type="entry name" value="XrtA/PrsK"/>
</dbReference>
<dbReference type="InterPro" id="IPR004358">
    <property type="entry name" value="Sig_transdc_His_kin-like_C"/>
</dbReference>
<comment type="catalytic activity">
    <reaction evidence="1">
        <text>ATP + protein L-histidine = ADP + protein N-phospho-L-histidine.</text>
        <dbReference type="EC" id="2.7.13.3"/>
    </reaction>
</comment>
<feature type="transmembrane region" description="Helical" evidence="4">
    <location>
        <begin position="146"/>
        <end position="167"/>
    </location>
</feature>
<dbReference type="EMBL" id="JACRIW010000112">
    <property type="protein sequence ID" value="MBI5170911.1"/>
    <property type="molecule type" value="Genomic_DNA"/>
</dbReference>
<dbReference type="Gene3D" id="3.30.565.10">
    <property type="entry name" value="Histidine kinase-like ATPase, C-terminal domain"/>
    <property type="match status" value="1"/>
</dbReference>
<keyword evidence="4" id="KW-0812">Transmembrane</keyword>
<feature type="transmembrane region" description="Helical" evidence="4">
    <location>
        <begin position="216"/>
        <end position="236"/>
    </location>
</feature>
<evidence type="ECO:0000256" key="1">
    <source>
        <dbReference type="ARBA" id="ARBA00000085"/>
    </source>
</evidence>
<dbReference type="NCBIfam" id="TIGR02916">
    <property type="entry name" value="PEP_his_kin"/>
    <property type="match status" value="1"/>
</dbReference>
<organism evidence="6 7">
    <name type="scientific">Eiseniibacteriota bacterium</name>
    <dbReference type="NCBI Taxonomy" id="2212470"/>
    <lineage>
        <taxon>Bacteria</taxon>
        <taxon>Candidatus Eiseniibacteriota</taxon>
    </lineage>
</organism>
<keyword evidence="4" id="KW-0472">Membrane</keyword>
<feature type="domain" description="Histidine kinase" evidence="5">
    <location>
        <begin position="503"/>
        <end position="716"/>
    </location>
</feature>
<reference evidence="6" key="1">
    <citation type="submission" date="2020-07" db="EMBL/GenBank/DDBJ databases">
        <title>Huge and variable diversity of episymbiotic CPR bacteria and DPANN archaea in groundwater ecosystems.</title>
        <authorList>
            <person name="He C.Y."/>
            <person name="Keren R."/>
            <person name="Whittaker M."/>
            <person name="Farag I.F."/>
            <person name="Doudna J."/>
            <person name="Cate J.H.D."/>
            <person name="Banfield J.F."/>
        </authorList>
    </citation>
    <scope>NUCLEOTIDE SEQUENCE</scope>
    <source>
        <strain evidence="6">NC_groundwater_1813_Pr3_B-0.1um_71_17</strain>
    </source>
</reference>
<dbReference type="SUPFAM" id="SSF55874">
    <property type="entry name" value="ATPase domain of HSP90 chaperone/DNA topoisomerase II/histidine kinase"/>
    <property type="match status" value="1"/>
</dbReference>
<dbReference type="PANTHER" id="PTHR43547:SF2">
    <property type="entry name" value="HYBRID SIGNAL TRANSDUCTION HISTIDINE KINASE C"/>
    <property type="match status" value="1"/>
</dbReference>
<feature type="transmembrane region" description="Helical" evidence="4">
    <location>
        <begin position="79"/>
        <end position="98"/>
    </location>
</feature>
<dbReference type="SMART" id="SM00065">
    <property type="entry name" value="GAF"/>
    <property type="match status" value="1"/>
</dbReference>
<evidence type="ECO:0000313" key="6">
    <source>
        <dbReference type="EMBL" id="MBI5170911.1"/>
    </source>
</evidence>
<evidence type="ECO:0000256" key="2">
    <source>
        <dbReference type="ARBA" id="ARBA00012438"/>
    </source>
</evidence>
<feature type="transmembrane region" description="Helical" evidence="4">
    <location>
        <begin position="285"/>
        <end position="304"/>
    </location>
</feature>
<dbReference type="Gene3D" id="1.10.287.130">
    <property type="match status" value="1"/>
</dbReference>
<keyword evidence="6" id="KW-0418">Kinase</keyword>
<evidence type="ECO:0000313" key="7">
    <source>
        <dbReference type="Proteomes" id="UP000696931"/>
    </source>
</evidence>
<dbReference type="Pfam" id="PF02518">
    <property type="entry name" value="HATPase_c"/>
    <property type="match status" value="1"/>
</dbReference>
<dbReference type="Gene3D" id="3.30.450.40">
    <property type="match status" value="1"/>
</dbReference>
<dbReference type="InterPro" id="IPR003594">
    <property type="entry name" value="HATPase_dom"/>
</dbReference>
<keyword evidence="6" id="KW-0808">Transferase</keyword>
<dbReference type="InterPro" id="IPR003018">
    <property type="entry name" value="GAF"/>
</dbReference>
<feature type="transmembrane region" description="Helical" evidence="4">
    <location>
        <begin position="251"/>
        <end position="273"/>
    </location>
</feature>
<feature type="transmembrane region" description="Helical" evidence="4">
    <location>
        <begin position="41"/>
        <end position="59"/>
    </location>
</feature>
<dbReference type="PANTHER" id="PTHR43547">
    <property type="entry name" value="TWO-COMPONENT HISTIDINE KINASE"/>
    <property type="match status" value="1"/>
</dbReference>
<dbReference type="InterPro" id="IPR029016">
    <property type="entry name" value="GAF-like_dom_sf"/>
</dbReference>
<feature type="transmembrane region" description="Helical" evidence="4">
    <location>
        <begin position="188"/>
        <end position="210"/>
    </location>
</feature>
<evidence type="ECO:0000256" key="4">
    <source>
        <dbReference type="SAM" id="Phobius"/>
    </source>
</evidence>
<sequence length="731" mass="78480">MGGMPLEWSWHASPIQAAIVTASALLLSAIGLLVLLRRGHWLTTLLFASAFLSLAAFQAGTLGMVNAGDALSGRTWATYLARNSALVSWLWLTLSVVLGRAEPRHHLRNAGAYLSLSLLGCVVLTAAAGTPFVVESVQGHGPESVVVFGPIGKLYLIYLVVAMVAVLMNLESMLRTSPADGQKRLRPLFLAILTAILSELLVVSAGLLYGGMRVSWLVATAPMMFVAGSAAAMALAKRRLSDMSIPVARPVIYYSSVSLTLAGAFMLSMLVLSRVLPVLSPQWKLGVTVAFLLFVGGGGLVLMVSPATSRRIRRFVDRNFYANRYDYRREWERVSSALSPSARPEQVAAQIEALVGSVFEASRIAVHVRDAAGDALRRLHGGEGVDDRLSPGNPLVERLERTQWPVVFRELEGDLDLIPMLVENRGTIEALHAAVCAPLVVDGTLFGVLWVSEKRGGDEWTLEDVEFLAAMSRQLGAALWFSRQAELMVEARQLESLHRLSSFVLHDIKNQVSGLSLVVENAKRHLGNPEFQRDAMSVVERTVKSLRELMSQVSSVSRSLHLQLAPCALGELVDEALSQSGLALGATPGVHVSVELHGTGEVVVDREQMVRVLVNLLTNAREAMAGPGEIALTAAVTGAGAGPATLELSVRDEGRGMTEEFVRSRLFRPFSTTKPNGLGIGLAQCRTIVEAHGGRILVRSRPGAGTTFTLRVPAGLESGAREPAASGTPES</sequence>